<keyword evidence="3" id="KW-1185">Reference proteome</keyword>
<proteinExistence type="predicted"/>
<reference evidence="2 3" key="1">
    <citation type="submission" date="2022-04" db="EMBL/GenBank/DDBJ databases">
        <title>Gracilibacillus sp. isolated from saltern.</title>
        <authorList>
            <person name="Won M."/>
            <person name="Lee C.-M."/>
            <person name="Woen H.-Y."/>
            <person name="Kwon S.-W."/>
        </authorList>
    </citation>
    <scope>NUCLEOTIDE SEQUENCE [LARGE SCALE GENOMIC DNA]</scope>
    <source>
        <strain evidence="2 3">SSWR10-1</strain>
    </source>
</reference>
<evidence type="ECO:0000313" key="2">
    <source>
        <dbReference type="EMBL" id="UOQ47374.1"/>
    </source>
</evidence>
<dbReference type="EMBL" id="CP095072">
    <property type="protein sequence ID" value="UOQ47374.1"/>
    <property type="molecule type" value="Genomic_DNA"/>
</dbReference>
<accession>A0ABY4ESY5</accession>
<feature type="domain" description="DUF4145" evidence="1">
    <location>
        <begin position="26"/>
        <end position="114"/>
    </location>
</feature>
<name>A0ABY4ESY5_9BACI</name>
<sequence>MEDVKQNYFYYFLNELSHDLAAIARELEFSVFSSPRTMLTHSRAFIENLVQRVLRIEEIDAGESNNLNDQIKLLQTNGLLTESPYEALDRIRHLGNQAAHQLRAFRYREALEAWEALYVVMKWYVEVYGSPSITVPTYQEPSLTTDHKYDIQELELKLHALEQRLVDHFQSMTETEVQEERHFTEQTVSLPGETIIRTITYKQQSIDIPYFLRDAFLLPQRFENSTRFMVALGGVQQARIMSELPEDLEGISTFVKRYKAENEQQMYDDLVRFVKQEWTRRKIAHQRPGELLLFFRNQHLIMTERLANIPLTDSYFTGFPYFLRQMHHDGIEYVGQLPQELFILAKYDRVGSTTVEKFFTQIQALAQANNEHK</sequence>
<dbReference type="Proteomes" id="UP000831782">
    <property type="component" value="Chromosome"/>
</dbReference>
<protein>
    <submittedName>
        <fullName evidence="2">DUF4145 domain-containing protein</fullName>
    </submittedName>
</protein>
<evidence type="ECO:0000313" key="3">
    <source>
        <dbReference type="Proteomes" id="UP000831782"/>
    </source>
</evidence>
<gene>
    <name evidence="2" type="ORF">MUN88_15035</name>
</gene>
<dbReference type="InterPro" id="IPR025285">
    <property type="entry name" value="DUF4145"/>
</dbReference>
<dbReference type="Pfam" id="PF13643">
    <property type="entry name" value="DUF4145"/>
    <property type="match status" value="1"/>
</dbReference>
<organism evidence="2 3">
    <name type="scientific">Gracilibacillus caseinilyticus</name>
    <dbReference type="NCBI Taxonomy" id="2932256"/>
    <lineage>
        <taxon>Bacteria</taxon>
        <taxon>Bacillati</taxon>
        <taxon>Bacillota</taxon>
        <taxon>Bacilli</taxon>
        <taxon>Bacillales</taxon>
        <taxon>Bacillaceae</taxon>
        <taxon>Gracilibacillus</taxon>
    </lineage>
</organism>
<dbReference type="RefSeq" id="WP_244716442.1">
    <property type="nucleotide sequence ID" value="NZ_CP095072.1"/>
</dbReference>
<evidence type="ECO:0000259" key="1">
    <source>
        <dbReference type="Pfam" id="PF13643"/>
    </source>
</evidence>